<evidence type="ECO:0000256" key="1">
    <source>
        <dbReference type="SAM" id="MobiDB-lite"/>
    </source>
</evidence>
<dbReference type="SUPFAM" id="SSF50729">
    <property type="entry name" value="PH domain-like"/>
    <property type="match status" value="1"/>
</dbReference>
<dbReference type="EMBL" id="LJZO01000001">
    <property type="protein sequence ID" value="ROW05120.1"/>
    <property type="molecule type" value="Genomic_DNA"/>
</dbReference>
<dbReference type="OrthoDB" id="10265489at2759"/>
<feature type="region of interest" description="Disordered" evidence="1">
    <location>
        <begin position="177"/>
        <end position="279"/>
    </location>
</feature>
<dbReference type="STRING" id="252740.A0A423WNY5"/>
<dbReference type="FunFam" id="2.30.29.30:FF:000465">
    <property type="entry name" value="Adaptin ear-binding coat-associated protein 2"/>
    <property type="match status" value="1"/>
</dbReference>
<keyword evidence="4" id="KW-1185">Reference proteome</keyword>
<organism evidence="3 4">
    <name type="scientific">Cytospora chrysosperma</name>
    <name type="common">Cytospora canker fungus</name>
    <name type="synonym">Sphaeria chrysosperma</name>
    <dbReference type="NCBI Taxonomy" id="252740"/>
    <lineage>
        <taxon>Eukaryota</taxon>
        <taxon>Fungi</taxon>
        <taxon>Dikarya</taxon>
        <taxon>Ascomycota</taxon>
        <taxon>Pezizomycotina</taxon>
        <taxon>Sordariomycetes</taxon>
        <taxon>Sordariomycetidae</taxon>
        <taxon>Diaporthales</taxon>
        <taxon>Cytosporaceae</taxon>
        <taxon>Cytospora</taxon>
    </lineage>
</organism>
<dbReference type="PANTHER" id="PTHR12847">
    <property type="entry name" value="ATP-BINDING CASSETTE ABC TRANSPORTER-RELATED"/>
    <property type="match status" value="1"/>
</dbReference>
<comment type="caution">
    <text evidence="3">The sequence shown here is derived from an EMBL/GenBank/DDBJ whole genome shotgun (WGS) entry which is preliminary data.</text>
</comment>
<feature type="domain" description="NECAP PHear" evidence="2">
    <location>
        <begin position="17"/>
        <end position="207"/>
    </location>
</feature>
<feature type="compositionally biased region" description="Basic and acidic residues" evidence="1">
    <location>
        <begin position="258"/>
        <end position="269"/>
    </location>
</feature>
<dbReference type="InterPro" id="IPR011993">
    <property type="entry name" value="PH-like_dom_sf"/>
</dbReference>
<dbReference type="Proteomes" id="UP000284375">
    <property type="component" value="Unassembled WGS sequence"/>
</dbReference>
<dbReference type="Pfam" id="PF07933">
    <property type="entry name" value="DUF1681"/>
    <property type="match status" value="1"/>
</dbReference>
<evidence type="ECO:0000313" key="4">
    <source>
        <dbReference type="Proteomes" id="UP000284375"/>
    </source>
</evidence>
<dbReference type="InterPro" id="IPR012466">
    <property type="entry name" value="NECAP_PHear"/>
</dbReference>
<dbReference type="GO" id="GO:0030125">
    <property type="term" value="C:clathrin vesicle coat"/>
    <property type="evidence" value="ECO:0007669"/>
    <property type="project" value="TreeGrafter"/>
</dbReference>
<dbReference type="GO" id="GO:0006897">
    <property type="term" value="P:endocytosis"/>
    <property type="evidence" value="ECO:0007669"/>
    <property type="project" value="InterPro"/>
</dbReference>
<evidence type="ECO:0000259" key="2">
    <source>
        <dbReference type="Pfam" id="PF07933"/>
    </source>
</evidence>
<reference evidence="3 4" key="1">
    <citation type="submission" date="2015-09" db="EMBL/GenBank/DDBJ databases">
        <title>Host preference determinants of Valsa canker pathogens revealed by comparative genomics.</title>
        <authorList>
            <person name="Yin Z."/>
            <person name="Huang L."/>
        </authorList>
    </citation>
    <scope>NUCLEOTIDE SEQUENCE [LARGE SCALE GENOMIC DNA]</scope>
    <source>
        <strain evidence="3 4">YSFL</strain>
    </source>
</reference>
<proteinExistence type="predicted"/>
<dbReference type="PANTHER" id="PTHR12847:SF9">
    <property type="entry name" value="NECAP-LIKE PROTEIN CG9132"/>
    <property type="match status" value="1"/>
</dbReference>
<dbReference type="CDD" id="cd13228">
    <property type="entry name" value="PHear_NECAP"/>
    <property type="match status" value="1"/>
</dbReference>
<protein>
    <recommendedName>
        <fullName evidence="2">NECAP PHear domain-containing protein</fullName>
    </recommendedName>
</protein>
<dbReference type="AlphaFoldDB" id="A0A423WNY5"/>
<gene>
    <name evidence="3" type="ORF">VSDG_00028</name>
</gene>
<dbReference type="Gene3D" id="2.30.29.30">
    <property type="entry name" value="Pleckstrin-homology domain (PH domain)/Phosphotyrosine-binding domain (PTB)"/>
    <property type="match status" value="1"/>
</dbReference>
<feature type="compositionally biased region" description="Basic and acidic residues" evidence="1">
    <location>
        <begin position="186"/>
        <end position="200"/>
    </location>
</feature>
<name>A0A423WNY5_CYTCH</name>
<accession>A0A423WNY5</accession>
<sequence length="279" mass="29366">MESVDPATGQKLPADAIQRVLFIASGVHVYNIPPLTSTKGYTAATWTEDPKRHIITCRLRVVETAIPQAADGEGEGGGSGGGEDHVKTDVVLEDPSSGQLFAAAPYSSPDVVESALDSSRFFALRVRDPSGRKATLGIGFEERSEAFDFGVALQDARKALGLDGGADAAAQQQYQKQQGLGLGQKGDGEEKRDLSLKEGETITVNLGGKFGRRRSQQEKSGPSDEDASLSSFSLPPPPGASGSRGGFSLAPPPSAQEIRQDQKTAKDLGFDDGQFGEFA</sequence>
<evidence type="ECO:0000313" key="3">
    <source>
        <dbReference type="EMBL" id="ROW05120.1"/>
    </source>
</evidence>